<dbReference type="Gene3D" id="3.20.20.100">
    <property type="entry name" value="NADP-dependent oxidoreductase domain"/>
    <property type="match status" value="1"/>
</dbReference>
<feature type="domain" description="NADP-dependent oxidoreductase" evidence="1">
    <location>
        <begin position="18"/>
        <end position="323"/>
    </location>
</feature>
<sequence length="324" mass="35196">MRYRTIGDGDRAFEVSTLCLGTMNLGTVVDEETSFAILDRFVEAGGTFLDTANNYAYWQGGHGRDSEDLLGRWLASRGVRDQVRIATKLGAGPRDPGLPVAPDNFEGLSARVIEHESATSLRHLGIDRIDLLYGHYDDPATPLAETVGAFGKLQAAGDVGLTGISNIALWRLMEARAEAERQGVPPYAVVQQQYSYVYPRPSWRRHPWASRELLDLAASTGVPGRPSLTVVGYGPLQAGALMRDDRGLYHGADHPGSVHRVEVLREVAREIGATPAQVALAWMLGDDEPVVPVTGPSSVEQLDELLGAVHLDLPDEIRERLDAA</sequence>
<proteinExistence type="predicted"/>
<dbReference type="InterPro" id="IPR036812">
    <property type="entry name" value="NAD(P)_OxRdtase_dom_sf"/>
</dbReference>
<evidence type="ECO:0000313" key="2">
    <source>
        <dbReference type="EMBL" id="NOV97207.1"/>
    </source>
</evidence>
<dbReference type="Pfam" id="PF00248">
    <property type="entry name" value="Aldo_ket_red"/>
    <property type="match status" value="1"/>
</dbReference>
<dbReference type="RefSeq" id="WP_171783444.1">
    <property type="nucleotide sequence ID" value="NZ_BAAAML010000014.1"/>
</dbReference>
<dbReference type="EMBL" id="JABEZU010000002">
    <property type="protein sequence ID" value="NOV97207.1"/>
    <property type="molecule type" value="Genomic_DNA"/>
</dbReference>
<dbReference type="Proteomes" id="UP000757540">
    <property type="component" value="Unassembled WGS sequence"/>
</dbReference>
<protein>
    <submittedName>
        <fullName evidence="2">Aryl-alcohol dehydrogenase-like predicted oxidoreductase</fullName>
    </submittedName>
</protein>
<reference evidence="2 3" key="1">
    <citation type="submission" date="2020-05" db="EMBL/GenBank/DDBJ databases">
        <title>Genomic Encyclopedia of Type Strains, Phase III (KMG-III): the genomes of soil and plant-associated and newly described type strains.</title>
        <authorList>
            <person name="Whitman W."/>
        </authorList>
    </citation>
    <scope>NUCLEOTIDE SEQUENCE [LARGE SCALE GENOMIC DNA]</scope>
    <source>
        <strain evidence="2 3">KCTC 19046</strain>
    </source>
</reference>
<gene>
    <name evidence="2" type="ORF">HDG69_001782</name>
</gene>
<dbReference type="InterPro" id="IPR050523">
    <property type="entry name" value="AKR_Detox_Biosynth"/>
</dbReference>
<evidence type="ECO:0000313" key="3">
    <source>
        <dbReference type="Proteomes" id="UP000757540"/>
    </source>
</evidence>
<organism evidence="2 3">
    <name type="scientific">Isoptericola halotolerans</name>
    <dbReference type="NCBI Taxonomy" id="300560"/>
    <lineage>
        <taxon>Bacteria</taxon>
        <taxon>Bacillati</taxon>
        <taxon>Actinomycetota</taxon>
        <taxon>Actinomycetes</taxon>
        <taxon>Micrococcales</taxon>
        <taxon>Promicromonosporaceae</taxon>
        <taxon>Isoptericola</taxon>
    </lineage>
</organism>
<accession>A0ABX2A2X2</accession>
<comment type="caution">
    <text evidence="2">The sequence shown here is derived from an EMBL/GenBank/DDBJ whole genome shotgun (WGS) entry which is preliminary data.</text>
</comment>
<name>A0ABX2A2X2_9MICO</name>
<dbReference type="SUPFAM" id="SSF51430">
    <property type="entry name" value="NAD(P)-linked oxidoreductase"/>
    <property type="match status" value="1"/>
</dbReference>
<dbReference type="PANTHER" id="PTHR43364">
    <property type="entry name" value="NADH-SPECIFIC METHYLGLYOXAL REDUCTASE-RELATED"/>
    <property type="match status" value="1"/>
</dbReference>
<dbReference type="InterPro" id="IPR023210">
    <property type="entry name" value="NADP_OxRdtase_dom"/>
</dbReference>
<keyword evidence="3" id="KW-1185">Reference proteome</keyword>
<dbReference type="PANTHER" id="PTHR43364:SF6">
    <property type="entry name" value="OXIDOREDUCTASE-RELATED"/>
    <property type="match status" value="1"/>
</dbReference>
<evidence type="ECO:0000259" key="1">
    <source>
        <dbReference type="Pfam" id="PF00248"/>
    </source>
</evidence>